<dbReference type="STRING" id="394264.SAMN04488040_3019"/>
<dbReference type="AlphaFoldDB" id="A0A1I6V1I3"/>
<sequence>MNTLTLSNKDARRLFLHRHLLSDTPQGDAKGDALLKVIEGLGFVQLDSINTVARAHDLILFSRKPRYRPSGLKRLYEKDSALFEHWTHDAAVIPMGYYSYWEMRRQRDAETLRKRYRNWHQHDFETRFSQLLDQIREQGPVCSADVGKDEKRPNSGWWDWHPSKTALEYLWRTGALHVVGRDGFQKRYDLTENVLEAHLCDPAAVPDEAATIDWCCNGALERLGFATHTELAAFWDHISPAEAKDWVRGELTAGRLQPILVTCANGETRDAYARPDIADDPAVHIEPIQRLRVLSPFDPALRDRKRAERLFGFNYRVEMFVPEAKRTYGYYVFPILQGDSIIARVDMKAFRDRDTLVVRALWPEPGTRWGKGKQSAFEAELARLTKLAGVSQISFDDGWLRAPKSK</sequence>
<evidence type="ECO:0008006" key="3">
    <source>
        <dbReference type="Google" id="ProtNLM"/>
    </source>
</evidence>
<keyword evidence="2" id="KW-1185">Reference proteome</keyword>
<gene>
    <name evidence="1" type="ORF">SAMN04488040_3019</name>
</gene>
<dbReference type="InterPro" id="IPR009351">
    <property type="entry name" value="AlkZ-like"/>
</dbReference>
<dbReference type="EMBL" id="FPAJ01000005">
    <property type="protein sequence ID" value="SFT07528.1"/>
    <property type="molecule type" value="Genomic_DNA"/>
</dbReference>
<dbReference type="OrthoDB" id="9787207at2"/>
<name>A0A1I6V1I3_9RHOB</name>
<proteinExistence type="predicted"/>
<dbReference type="PANTHER" id="PTHR30528">
    <property type="entry name" value="CYTOPLASMIC PROTEIN"/>
    <property type="match status" value="1"/>
</dbReference>
<dbReference type="Pfam" id="PF06224">
    <property type="entry name" value="AlkZ-like"/>
    <property type="match status" value="1"/>
</dbReference>
<evidence type="ECO:0000313" key="1">
    <source>
        <dbReference type="EMBL" id="SFT07528.1"/>
    </source>
</evidence>
<reference evidence="2" key="1">
    <citation type="submission" date="2016-10" db="EMBL/GenBank/DDBJ databases">
        <authorList>
            <person name="Varghese N."/>
            <person name="Submissions S."/>
        </authorList>
    </citation>
    <scope>NUCLEOTIDE SEQUENCE [LARGE SCALE GENOMIC DNA]</scope>
    <source>
        <strain evidence="2">DSM 23422</strain>
    </source>
</reference>
<dbReference type="RefSeq" id="WP_093917209.1">
    <property type="nucleotide sequence ID" value="NZ_FPAJ01000005.1"/>
</dbReference>
<accession>A0A1I6V1I3</accession>
<dbReference type="PANTHER" id="PTHR30528:SF0">
    <property type="entry name" value="CYTOPLASMIC PROTEIN"/>
    <property type="match status" value="1"/>
</dbReference>
<dbReference type="Proteomes" id="UP000199239">
    <property type="component" value="Unassembled WGS sequence"/>
</dbReference>
<organism evidence="1 2">
    <name type="scientific">Sulfitobacter marinus</name>
    <dbReference type="NCBI Taxonomy" id="394264"/>
    <lineage>
        <taxon>Bacteria</taxon>
        <taxon>Pseudomonadati</taxon>
        <taxon>Pseudomonadota</taxon>
        <taxon>Alphaproteobacteria</taxon>
        <taxon>Rhodobacterales</taxon>
        <taxon>Roseobacteraceae</taxon>
        <taxon>Sulfitobacter</taxon>
    </lineage>
</organism>
<evidence type="ECO:0000313" key="2">
    <source>
        <dbReference type="Proteomes" id="UP000199239"/>
    </source>
</evidence>
<protein>
    <recommendedName>
        <fullName evidence="3">Winged helix-turn-helix domain-containing protein</fullName>
    </recommendedName>
</protein>